<dbReference type="SUPFAM" id="SSF51126">
    <property type="entry name" value="Pectin lyase-like"/>
    <property type="match status" value="1"/>
</dbReference>
<dbReference type="GO" id="GO:0030599">
    <property type="term" value="F:pectinesterase activity"/>
    <property type="evidence" value="ECO:0007669"/>
    <property type="project" value="InterPro"/>
</dbReference>
<protein>
    <recommendedName>
        <fullName evidence="4">Pectinesterase catalytic domain-containing protein</fullName>
    </recommendedName>
</protein>
<dbReference type="EMBL" id="JAHRHJ020001710">
    <property type="protein sequence ID" value="KAH9293094.1"/>
    <property type="molecule type" value="Genomic_DNA"/>
</dbReference>
<name>A0AA38F5H0_TAXCH</name>
<comment type="pathway">
    <text evidence="1">Glycan metabolism; pectin degradation; 2-dehydro-3-deoxy-D-gluconate from pectin: step 1/5.</text>
</comment>
<evidence type="ECO:0000256" key="3">
    <source>
        <dbReference type="ARBA" id="ARBA00023085"/>
    </source>
</evidence>
<dbReference type="OMA" id="WREYSCT"/>
<dbReference type="Proteomes" id="UP000824469">
    <property type="component" value="Unassembled WGS sequence"/>
</dbReference>
<reference evidence="5 6" key="1">
    <citation type="journal article" date="2021" name="Nat. Plants">
        <title>The Taxus genome provides insights into paclitaxel biosynthesis.</title>
        <authorList>
            <person name="Xiong X."/>
            <person name="Gou J."/>
            <person name="Liao Q."/>
            <person name="Li Y."/>
            <person name="Zhou Q."/>
            <person name="Bi G."/>
            <person name="Li C."/>
            <person name="Du R."/>
            <person name="Wang X."/>
            <person name="Sun T."/>
            <person name="Guo L."/>
            <person name="Liang H."/>
            <person name="Lu P."/>
            <person name="Wu Y."/>
            <person name="Zhang Z."/>
            <person name="Ro D.K."/>
            <person name="Shang Y."/>
            <person name="Huang S."/>
            <person name="Yan J."/>
        </authorList>
    </citation>
    <scope>NUCLEOTIDE SEQUENCE [LARGE SCALE GENOMIC DNA]</scope>
    <source>
        <strain evidence="5">Ta-2019</strain>
    </source>
</reference>
<evidence type="ECO:0000259" key="4">
    <source>
        <dbReference type="Pfam" id="PF01095"/>
    </source>
</evidence>
<dbReference type="GO" id="GO:0042545">
    <property type="term" value="P:cell wall modification"/>
    <property type="evidence" value="ECO:0007669"/>
    <property type="project" value="InterPro"/>
</dbReference>
<feature type="domain" description="Pectinesterase catalytic" evidence="4">
    <location>
        <begin position="17"/>
        <end position="183"/>
    </location>
</feature>
<evidence type="ECO:0000313" key="5">
    <source>
        <dbReference type="EMBL" id="KAH9293094.1"/>
    </source>
</evidence>
<feature type="non-terminal residue" evidence="5">
    <location>
        <position position="1"/>
    </location>
</feature>
<sequence>IDQRFTVAVSRATKTPLCTLTVRQFYRECDIYGTVDFIFSNAAVVFQECTLLVRRPMDQQNIIYTAQGRNDSNQNTGISIHNCNVTTVADLLPVISSFPMYLGRPWREYSCTVYMQSYLDSLIQPTGWLEWSGDFALRTLYYGEYDNVGPGANTSKRVDTWPGYRVMTDSDAHKFTVNSFISDKKCLPGNNPLDYDEGLL</sequence>
<dbReference type="Gene3D" id="2.160.20.10">
    <property type="entry name" value="Single-stranded right-handed beta-helix, Pectin lyase-like"/>
    <property type="match status" value="1"/>
</dbReference>
<accession>A0AA38F5H0</accession>
<keyword evidence="6" id="KW-1185">Reference proteome</keyword>
<dbReference type="InterPro" id="IPR011050">
    <property type="entry name" value="Pectin_lyase_fold/virulence"/>
</dbReference>
<dbReference type="PANTHER" id="PTHR31707">
    <property type="entry name" value="PECTINESTERASE"/>
    <property type="match status" value="1"/>
</dbReference>
<proteinExistence type="predicted"/>
<evidence type="ECO:0000256" key="1">
    <source>
        <dbReference type="ARBA" id="ARBA00005184"/>
    </source>
</evidence>
<evidence type="ECO:0000256" key="2">
    <source>
        <dbReference type="ARBA" id="ARBA00022801"/>
    </source>
</evidence>
<dbReference type="AlphaFoldDB" id="A0AA38F5H0"/>
<keyword evidence="3" id="KW-0063">Aspartyl esterase</keyword>
<evidence type="ECO:0000313" key="6">
    <source>
        <dbReference type="Proteomes" id="UP000824469"/>
    </source>
</evidence>
<keyword evidence="2" id="KW-0378">Hydrolase</keyword>
<dbReference type="InterPro" id="IPR000070">
    <property type="entry name" value="Pectinesterase_cat"/>
</dbReference>
<dbReference type="InterPro" id="IPR012334">
    <property type="entry name" value="Pectin_lyas_fold"/>
</dbReference>
<comment type="caution">
    <text evidence="5">The sequence shown here is derived from an EMBL/GenBank/DDBJ whole genome shotgun (WGS) entry which is preliminary data.</text>
</comment>
<gene>
    <name evidence="5" type="ORF">KI387_041702</name>
</gene>
<dbReference type="Pfam" id="PF01095">
    <property type="entry name" value="Pectinesterase"/>
    <property type="match status" value="1"/>
</dbReference>
<organism evidence="5 6">
    <name type="scientific">Taxus chinensis</name>
    <name type="common">Chinese yew</name>
    <name type="synonym">Taxus wallichiana var. chinensis</name>
    <dbReference type="NCBI Taxonomy" id="29808"/>
    <lineage>
        <taxon>Eukaryota</taxon>
        <taxon>Viridiplantae</taxon>
        <taxon>Streptophyta</taxon>
        <taxon>Embryophyta</taxon>
        <taxon>Tracheophyta</taxon>
        <taxon>Spermatophyta</taxon>
        <taxon>Pinopsida</taxon>
        <taxon>Pinidae</taxon>
        <taxon>Conifers II</taxon>
        <taxon>Cupressales</taxon>
        <taxon>Taxaceae</taxon>
        <taxon>Taxus</taxon>
    </lineage>
</organism>